<dbReference type="FunCoup" id="A0A1W4XT51">
    <property type="interactions" value="63"/>
</dbReference>
<feature type="disulfide bond" evidence="6">
    <location>
        <begin position="143"/>
        <end position="175"/>
    </location>
</feature>
<protein>
    <recommendedName>
        <fullName evidence="7">Tetraspanin</fullName>
    </recommendedName>
</protein>
<feature type="transmembrane region" description="Helical" evidence="7">
    <location>
        <begin position="50"/>
        <end position="75"/>
    </location>
</feature>
<dbReference type="KEGG" id="apln:108744375"/>
<dbReference type="Gene3D" id="1.10.1450.10">
    <property type="entry name" value="Tetraspanin"/>
    <property type="match status" value="1"/>
</dbReference>
<dbReference type="AlphaFoldDB" id="A0A1W4XT51"/>
<evidence type="ECO:0000256" key="6">
    <source>
        <dbReference type="PIRSR" id="PIRSR002419-1"/>
    </source>
</evidence>
<dbReference type="RefSeq" id="XP_018335605.1">
    <property type="nucleotide sequence ID" value="XM_018480103.1"/>
</dbReference>
<feature type="transmembrane region" description="Helical" evidence="7">
    <location>
        <begin position="202"/>
        <end position="228"/>
    </location>
</feature>
<dbReference type="Proteomes" id="UP000192223">
    <property type="component" value="Unplaced"/>
</dbReference>
<dbReference type="InParanoid" id="A0A1W4XT51"/>
<feature type="transmembrane region" description="Helical" evidence="7">
    <location>
        <begin position="12"/>
        <end position="38"/>
    </location>
</feature>
<dbReference type="GO" id="GO:0005886">
    <property type="term" value="C:plasma membrane"/>
    <property type="evidence" value="ECO:0007669"/>
    <property type="project" value="TreeGrafter"/>
</dbReference>
<evidence type="ECO:0000313" key="8">
    <source>
        <dbReference type="Proteomes" id="UP000192223"/>
    </source>
</evidence>
<comment type="subcellular location">
    <subcellularLocation>
        <location evidence="1 7">Membrane</location>
        <topology evidence="1 7">Multi-pass membrane protein</topology>
    </subcellularLocation>
</comment>
<evidence type="ECO:0000256" key="4">
    <source>
        <dbReference type="ARBA" id="ARBA00022989"/>
    </source>
</evidence>
<gene>
    <name evidence="9" type="primary">LOC108744375</name>
</gene>
<dbReference type="PIRSF" id="PIRSF002419">
    <property type="entry name" value="Tetraspanin"/>
    <property type="match status" value="1"/>
</dbReference>
<evidence type="ECO:0000256" key="7">
    <source>
        <dbReference type="RuleBase" id="RU361218"/>
    </source>
</evidence>
<dbReference type="OrthoDB" id="5982705at2759"/>
<keyword evidence="3 7" id="KW-0812">Transmembrane</keyword>
<dbReference type="PANTHER" id="PTHR19282:SF273">
    <property type="entry name" value="TETRASPANIN"/>
    <property type="match status" value="1"/>
</dbReference>
<organism evidence="8 9">
    <name type="scientific">Agrilus planipennis</name>
    <name type="common">Emerald ash borer</name>
    <name type="synonym">Agrilus marcopoli</name>
    <dbReference type="NCBI Taxonomy" id="224129"/>
    <lineage>
        <taxon>Eukaryota</taxon>
        <taxon>Metazoa</taxon>
        <taxon>Ecdysozoa</taxon>
        <taxon>Arthropoda</taxon>
        <taxon>Hexapoda</taxon>
        <taxon>Insecta</taxon>
        <taxon>Pterygota</taxon>
        <taxon>Neoptera</taxon>
        <taxon>Endopterygota</taxon>
        <taxon>Coleoptera</taxon>
        <taxon>Polyphaga</taxon>
        <taxon>Elateriformia</taxon>
        <taxon>Buprestoidea</taxon>
        <taxon>Buprestidae</taxon>
        <taxon>Agrilinae</taxon>
        <taxon>Agrilus</taxon>
    </lineage>
</organism>
<accession>A0A1W4XT51</accession>
<sequence length="238" mass="26007">METCGMSFIKYLLFFFNLIFAISGIGIIVAGAVVLADVGEFSHFMENRILAPPVVLIVVGAIIFIIAFLGCFGAIRESYYMLMAFAVCLLIVFIIELAVGIAAAVYKQDFEMALKENLKNSMKNYNSDSERLAWDNAQKKLSCCGVEGPRDWQSGIPASCCYAEQKGNEEPNNSCASYQKGVNYLSTEGCYEKLVTKARSRATLLVGVGIGIAFIQVIGIVLACWLATVVRREETKGA</sequence>
<evidence type="ECO:0000256" key="2">
    <source>
        <dbReference type="ARBA" id="ARBA00006840"/>
    </source>
</evidence>
<dbReference type="STRING" id="224129.A0A1W4XT51"/>
<proteinExistence type="inferred from homology"/>
<dbReference type="InterPro" id="IPR000301">
    <property type="entry name" value="Tetraspanin_animals"/>
</dbReference>
<dbReference type="GeneID" id="108744375"/>
<keyword evidence="8" id="KW-1185">Reference proteome</keyword>
<dbReference type="PANTHER" id="PTHR19282">
    <property type="entry name" value="TETRASPANIN"/>
    <property type="match status" value="1"/>
</dbReference>
<comment type="similarity">
    <text evidence="2 7">Belongs to the tetraspanin (TM4SF) family.</text>
</comment>
<evidence type="ECO:0000256" key="5">
    <source>
        <dbReference type="ARBA" id="ARBA00023136"/>
    </source>
</evidence>
<dbReference type="InterPro" id="IPR018499">
    <property type="entry name" value="Tetraspanin/Peripherin"/>
</dbReference>
<dbReference type="InterPro" id="IPR008952">
    <property type="entry name" value="Tetraspanin_EC2_sf"/>
</dbReference>
<keyword evidence="6" id="KW-1015">Disulfide bond</keyword>
<keyword evidence="4 7" id="KW-1133">Transmembrane helix</keyword>
<feature type="transmembrane region" description="Helical" evidence="7">
    <location>
        <begin position="81"/>
        <end position="106"/>
    </location>
</feature>
<dbReference type="SUPFAM" id="SSF48652">
    <property type="entry name" value="Tetraspanin"/>
    <property type="match status" value="1"/>
</dbReference>
<reference evidence="9" key="1">
    <citation type="submission" date="2025-08" db="UniProtKB">
        <authorList>
            <consortium name="RefSeq"/>
        </authorList>
    </citation>
    <scope>IDENTIFICATION</scope>
    <source>
        <tissue evidence="9">Entire body</tissue>
    </source>
</reference>
<dbReference type="PRINTS" id="PR00259">
    <property type="entry name" value="TMFOUR"/>
</dbReference>
<dbReference type="CDD" id="cd03156">
    <property type="entry name" value="uroplakin_I_like_LEL"/>
    <property type="match status" value="1"/>
</dbReference>
<keyword evidence="5 7" id="KW-0472">Membrane</keyword>
<evidence type="ECO:0000256" key="1">
    <source>
        <dbReference type="ARBA" id="ARBA00004141"/>
    </source>
</evidence>
<evidence type="ECO:0000256" key="3">
    <source>
        <dbReference type="ARBA" id="ARBA00022692"/>
    </source>
</evidence>
<feature type="disulfide bond" evidence="6">
    <location>
        <begin position="144"/>
        <end position="161"/>
    </location>
</feature>
<evidence type="ECO:0000313" key="9">
    <source>
        <dbReference type="RefSeq" id="XP_018335605.1"/>
    </source>
</evidence>
<name>A0A1W4XT51_AGRPL</name>
<dbReference type="Pfam" id="PF00335">
    <property type="entry name" value="Tetraspanin"/>
    <property type="match status" value="1"/>
</dbReference>